<dbReference type="Proteomes" id="UP001564626">
    <property type="component" value="Unassembled WGS sequence"/>
</dbReference>
<keyword evidence="1" id="KW-0472">Membrane</keyword>
<comment type="caution">
    <text evidence="2">The sequence shown here is derived from an EMBL/GenBank/DDBJ whole genome shotgun (WGS) entry which is preliminary data.</text>
</comment>
<proteinExistence type="predicted"/>
<keyword evidence="3" id="KW-1185">Reference proteome</keyword>
<evidence type="ECO:0000313" key="3">
    <source>
        <dbReference type="Proteomes" id="UP001564626"/>
    </source>
</evidence>
<protein>
    <submittedName>
        <fullName evidence="2">DUF4190 domain-containing protein</fullName>
    </submittedName>
</protein>
<dbReference type="EMBL" id="JBGEHV010000009">
    <property type="protein sequence ID" value="MEY8039235.1"/>
    <property type="molecule type" value="Genomic_DNA"/>
</dbReference>
<name>A0ABV4CDR3_9PSEU</name>
<reference evidence="2 3" key="1">
    <citation type="submission" date="2024-08" db="EMBL/GenBank/DDBJ databases">
        <title>Genome mining of Saccharopolyspora cebuensis PGLac3 from Nigerian medicinal plant.</title>
        <authorList>
            <person name="Ezeobiora C.E."/>
            <person name="Igbokwe N.H."/>
            <person name="Amin D.H."/>
            <person name="Mendie U.E."/>
        </authorList>
    </citation>
    <scope>NUCLEOTIDE SEQUENCE [LARGE SCALE GENOMIC DNA]</scope>
    <source>
        <strain evidence="2 3">PGLac3</strain>
    </source>
</reference>
<evidence type="ECO:0000313" key="2">
    <source>
        <dbReference type="EMBL" id="MEY8039235.1"/>
    </source>
</evidence>
<gene>
    <name evidence="2" type="ORF">AB8O55_07475</name>
</gene>
<dbReference type="RefSeq" id="WP_345364777.1">
    <property type="nucleotide sequence ID" value="NZ_BAABII010000012.1"/>
</dbReference>
<feature type="transmembrane region" description="Helical" evidence="1">
    <location>
        <begin position="20"/>
        <end position="52"/>
    </location>
</feature>
<keyword evidence="1" id="KW-0812">Transmembrane</keyword>
<organism evidence="2 3">
    <name type="scientific">Saccharopolyspora cebuensis</name>
    <dbReference type="NCBI Taxonomy" id="418759"/>
    <lineage>
        <taxon>Bacteria</taxon>
        <taxon>Bacillati</taxon>
        <taxon>Actinomycetota</taxon>
        <taxon>Actinomycetes</taxon>
        <taxon>Pseudonocardiales</taxon>
        <taxon>Pseudonocardiaceae</taxon>
        <taxon>Saccharopolyspora</taxon>
    </lineage>
</organism>
<evidence type="ECO:0000256" key="1">
    <source>
        <dbReference type="SAM" id="Phobius"/>
    </source>
</evidence>
<feature type="transmembrane region" description="Helical" evidence="1">
    <location>
        <begin position="64"/>
        <end position="83"/>
    </location>
</feature>
<keyword evidence="1" id="KW-1133">Transmembrane helix</keyword>
<sequence>MSYPMPAAPPQKNALALTSMILGIIGVVLSFVPVIGMVSWVLGPLAVIFGIIGIRKQIGKGQALAGLITGGIAIVVCIVWTVMTVVTVQQVDQDLQQYSSCIENAQTPDELAAC</sequence>
<accession>A0ABV4CDR3</accession>